<feature type="signal peptide" evidence="1">
    <location>
        <begin position="1"/>
        <end position="23"/>
    </location>
</feature>
<dbReference type="Proteomes" id="UP000237839">
    <property type="component" value="Unassembled WGS sequence"/>
</dbReference>
<gene>
    <name evidence="2" type="ORF">S2091_3860</name>
</gene>
<dbReference type="RefSeq" id="WP_105533606.1">
    <property type="nucleotide sequence ID" value="NZ_PUGF01000023.1"/>
</dbReference>
<dbReference type="AlphaFoldDB" id="A0A2S9GUN4"/>
<dbReference type="EMBL" id="PUGF01000023">
    <property type="protein sequence ID" value="PRC91445.1"/>
    <property type="molecule type" value="Genomic_DNA"/>
</dbReference>
<keyword evidence="3" id="KW-1185">Reference proteome</keyword>
<name>A0A2S9GUN4_9BURK</name>
<proteinExistence type="predicted"/>
<organism evidence="2 3">
    <name type="scientific">Solimicrobium silvestre</name>
    <dbReference type="NCBI Taxonomy" id="2099400"/>
    <lineage>
        <taxon>Bacteria</taxon>
        <taxon>Pseudomonadati</taxon>
        <taxon>Pseudomonadota</taxon>
        <taxon>Betaproteobacteria</taxon>
        <taxon>Burkholderiales</taxon>
        <taxon>Oxalobacteraceae</taxon>
        <taxon>Solimicrobium</taxon>
    </lineage>
</organism>
<reference evidence="2 3" key="1">
    <citation type="submission" date="2018-02" db="EMBL/GenBank/DDBJ databases">
        <title>Solimicrobium silvestre gen. nov., sp. nov., isolated from alpine forest soil.</title>
        <authorList>
            <person name="Margesin R."/>
            <person name="Albuquerque L."/>
            <person name="Zhang D.-C."/>
            <person name="Froufe H.J.C."/>
            <person name="Severino R."/>
            <person name="Roxo I."/>
            <person name="Egas C."/>
            <person name="Da Costa M.S."/>
        </authorList>
    </citation>
    <scope>NUCLEOTIDE SEQUENCE [LARGE SCALE GENOMIC DNA]</scope>
    <source>
        <strain evidence="2 3">S20-91</strain>
    </source>
</reference>
<evidence type="ECO:0000256" key="1">
    <source>
        <dbReference type="SAM" id="SignalP"/>
    </source>
</evidence>
<protein>
    <submittedName>
        <fullName evidence="2">Uncharacterized protein</fullName>
    </submittedName>
</protein>
<keyword evidence="1" id="KW-0732">Signal</keyword>
<feature type="chain" id="PRO_5015410809" evidence="1">
    <location>
        <begin position="24"/>
        <end position="535"/>
    </location>
</feature>
<evidence type="ECO:0000313" key="2">
    <source>
        <dbReference type="EMBL" id="PRC91445.1"/>
    </source>
</evidence>
<comment type="caution">
    <text evidence="2">The sequence shown here is derived from an EMBL/GenBank/DDBJ whole genome shotgun (WGS) entry which is preliminary data.</text>
</comment>
<accession>A0A2S9GUN4</accession>
<sequence>MLSKLIKSSAVVLFFVGMNVWSAPDPGLPGEPIGVKYHGNIVTSIQPVLIKFGSNYLIQTNSPIAEGGIFGIYNKNAPNMTTMAISFPFKGASDWNYFLGVGMYFIQGGIYNILSDRFPFVVNENYPFSWQPDAPGKPGGYMLSYNGVTYESSYTPNLLGDKSNSNNPRGAQVQGKSRNVLAAAIIAKKSLTAVSLDVYYPNYLENSQIFERMTTKAEGAVGAEGTFGLNKSTLNILPAIENGSIDPLSAGVIGISSQKVLTTVPAGCEIVASPSGVACPISTSGSLEMYSLKSTVAGVSFLVDGALVPVTDTVITPQVKLFMSADWIDSQLGSNEQVVLVDSPLVSLYPNQTPQFIAPFPIFTKLTINRINYQISITERNPGLAVDGYYQGTIGSNSAISIPYTVKQSGPSKATNVTMSVTGDTATQDSDGRAYCKFTTDSKPAQFIAVPLALAFSGKDGVSRQQVDSDCSGTESDITGMPWTETLGTPYMGELWVDLLFNLSSRRILTDINDNYWAGSAKATGNIKVTATWND</sequence>
<evidence type="ECO:0000313" key="3">
    <source>
        <dbReference type="Proteomes" id="UP000237839"/>
    </source>
</evidence>